<protein>
    <submittedName>
        <fullName evidence="3">Uncharacterized protein</fullName>
    </submittedName>
</protein>
<dbReference type="Gene3D" id="2.60.34.10">
    <property type="entry name" value="Substrate Binding Domain Of DNAk, Chain A, domain 1"/>
    <property type="match status" value="1"/>
</dbReference>
<dbReference type="InterPro" id="IPR029047">
    <property type="entry name" value="HSP70_peptide-bd_sf"/>
</dbReference>
<name>A0ABN5LTS7_9BACT</name>
<keyword evidence="4" id="KW-1185">Reference proteome</keyword>
<dbReference type="Gene3D" id="3.30.30.30">
    <property type="match status" value="1"/>
</dbReference>
<dbReference type="SUPFAM" id="SSF100920">
    <property type="entry name" value="Heat shock protein 70kD (HSP70), peptide-binding domain"/>
    <property type="match status" value="1"/>
</dbReference>
<gene>
    <name evidence="3" type="ORF">DLD77_05055</name>
</gene>
<dbReference type="EMBL" id="CP029600">
    <property type="protein sequence ID" value="AWO01108.1"/>
    <property type="molecule type" value="Genomic_DNA"/>
</dbReference>
<dbReference type="SUPFAM" id="SSF53067">
    <property type="entry name" value="Actin-like ATPase domain"/>
    <property type="match status" value="1"/>
</dbReference>
<dbReference type="RefSeq" id="WP_119077311.1">
    <property type="nucleotide sequence ID" value="NZ_CP029600.1"/>
</dbReference>
<evidence type="ECO:0000313" key="3">
    <source>
        <dbReference type="EMBL" id="AWO01108.1"/>
    </source>
</evidence>
<evidence type="ECO:0000313" key="4">
    <source>
        <dbReference type="Proteomes" id="UP000246099"/>
    </source>
</evidence>
<dbReference type="Gene3D" id="3.30.420.40">
    <property type="match status" value="2"/>
</dbReference>
<proteinExistence type="predicted"/>
<evidence type="ECO:0000256" key="2">
    <source>
        <dbReference type="ARBA" id="ARBA00022840"/>
    </source>
</evidence>
<evidence type="ECO:0000256" key="1">
    <source>
        <dbReference type="ARBA" id="ARBA00022741"/>
    </source>
</evidence>
<dbReference type="Gene3D" id="3.90.640.10">
    <property type="entry name" value="Actin, Chain A, domain 4"/>
    <property type="match status" value="1"/>
</dbReference>
<dbReference type="Proteomes" id="UP000246099">
    <property type="component" value="Chromosome"/>
</dbReference>
<keyword evidence="1" id="KW-0547">Nucleotide-binding</keyword>
<dbReference type="InterPro" id="IPR013126">
    <property type="entry name" value="Hsp_70_fam"/>
</dbReference>
<dbReference type="Pfam" id="PF00012">
    <property type="entry name" value="HSP70"/>
    <property type="match status" value="1"/>
</dbReference>
<organism evidence="3 4">
    <name type="scientific">Chitinophaga alhagiae</name>
    <dbReference type="NCBI Taxonomy" id="2203219"/>
    <lineage>
        <taxon>Bacteria</taxon>
        <taxon>Pseudomonadati</taxon>
        <taxon>Bacteroidota</taxon>
        <taxon>Chitinophagia</taxon>
        <taxon>Chitinophagales</taxon>
        <taxon>Chitinophagaceae</taxon>
        <taxon>Chitinophaga</taxon>
    </lineage>
</organism>
<dbReference type="InterPro" id="IPR043129">
    <property type="entry name" value="ATPase_NBD"/>
</dbReference>
<reference evidence="3 4" key="1">
    <citation type="submission" date="2018-05" db="EMBL/GenBank/DDBJ databases">
        <title>Chitinophaga sp. nov., isolated from rhizosphere soil of Alhagi.</title>
        <authorList>
            <person name="Liu Y."/>
        </authorList>
    </citation>
    <scope>NUCLEOTIDE SEQUENCE [LARGE SCALE GENOMIC DNA]</scope>
    <source>
        <strain evidence="3 4">T22</strain>
    </source>
</reference>
<sequence>MKVDMFFILLSEREVTISIYGNEGPVLVPDLDGGYGLPLSLTYYGKDVWQNGADHTTLRAGTLSSLRMLTAGERTLLFNDEKISTSTALTILFQRAKESVELFLGYPVHRVAIGAGCNATSFQKQYLLHAVEEAGLHLHSIFTQTEALAIGHEYTNGCIDVINTVALFVDEGRSEMGVFEIGDGVIESQFLYGIEHFSISHLVDDLINNCLNRCRFTGSHNNIDMARLRINCSQAIKKINLTGTYHIHVQDIWGNTILTVALTLNDMLNILDKPLQGLVNSIKEPSPYLYNPERALIVDCLPAFRNFIQYFLSKKFSGWRITMLPGGAVSGGARYTGVLGGKVRDPVLLAATSHAYGIITTNDHFCAIIAEKTTIPTYKEEKFLLDTSDAFVEVHILESRDCSGADCQLLGTVVLALPESHRNIRSEVSVRIDIANTFKIKCTAQLLNSASSPVHAELPARYELPAISSLATTLESQSVNEHDG</sequence>
<accession>A0ABN5LTS7</accession>
<keyword evidence="2" id="KW-0067">ATP-binding</keyword>